<organism evidence="4 5">
    <name type="scientific">Streptomyces noboritoensis</name>
    <dbReference type="NCBI Taxonomy" id="67337"/>
    <lineage>
        <taxon>Bacteria</taxon>
        <taxon>Bacillati</taxon>
        <taxon>Actinomycetota</taxon>
        <taxon>Actinomycetes</taxon>
        <taxon>Kitasatosporales</taxon>
        <taxon>Streptomycetaceae</taxon>
        <taxon>Streptomyces</taxon>
    </lineage>
</organism>
<gene>
    <name evidence="4" type="ORF">ACFH04_17560</name>
</gene>
<dbReference type="InterPro" id="IPR001375">
    <property type="entry name" value="Peptidase_S9_cat"/>
</dbReference>
<feature type="region of interest" description="Disordered" evidence="2">
    <location>
        <begin position="218"/>
        <end position="242"/>
    </location>
</feature>
<dbReference type="PANTHER" id="PTHR42776">
    <property type="entry name" value="SERINE PEPTIDASE S9 FAMILY MEMBER"/>
    <property type="match status" value="1"/>
</dbReference>
<dbReference type="GO" id="GO:0016787">
    <property type="term" value="F:hydrolase activity"/>
    <property type="evidence" value="ECO:0007669"/>
    <property type="project" value="UniProtKB-KW"/>
</dbReference>
<proteinExistence type="predicted"/>
<accession>A0ABV6TI92</accession>
<feature type="domain" description="Peptidase S9 prolyl oligopeptidase catalytic" evidence="3">
    <location>
        <begin position="395"/>
        <end position="597"/>
    </location>
</feature>
<sequence>MTGRYQVYRAALPEVCAADPARMAFTADAEGRCEVFTWDARTGRTRQVTDRPQGTFHHAIDRDGQVWWFDEDEHGAGHWRFQPFEGGADRPGLTGPAPGEPRGLAVGDNATVAMGLGDARTTAVHIGPRGGPAREVTRVDGHVTLSGITPDGRLLAVSGAAGSARAVTVLADDGTTRAVLPGDGEHGRLWSLGFAPTGDRAELLLVREADDRYLLASWHPDAEPDGPGSGPGTAPGTSGAAAASGITTHTWCAFDTEITARWHPDGRSVLVRQDRHGRSTLHRVDLGARTVEPVPVPRGTLLDAAPRAGTDVHYLWTDTANPPRMGSTAGTPLPPTHGIPAPVPGEHRDLWTPGPDGPVHSLLSLPEGRRGAVPAVFLVHGGPADHDRDAYDGVVHSLVASGFAVVRVNYRGSTGYGPRWRRAFGQGVGLTQVDDLAAVRADLVVRGVVRADAAGLWGTSWGGYLVLLALGVRPDLWQAGVAVKPVADCAAAYRTSTPALRALDERLFGGTPDEVPERYERSSPLRYAAGVRAPLLVAAATRDAKCPPGQVRDYLAALRHARVPHESMWLETGHDGYQADDHVAVLRRAVVFLDRELRGPGRPAAPKTPRSDRSGDSGRVRTTAPAGTGTTRHDERSSHAEGHHPERPARG</sequence>
<dbReference type="InterPro" id="IPR011042">
    <property type="entry name" value="6-blade_b-propeller_TolB-like"/>
</dbReference>
<keyword evidence="1 4" id="KW-0378">Hydrolase</keyword>
<dbReference type="Proteomes" id="UP001589887">
    <property type="component" value="Unassembled WGS sequence"/>
</dbReference>
<evidence type="ECO:0000313" key="5">
    <source>
        <dbReference type="Proteomes" id="UP001589887"/>
    </source>
</evidence>
<dbReference type="RefSeq" id="WP_394320361.1">
    <property type="nucleotide sequence ID" value="NZ_JBHMQV010000009.1"/>
</dbReference>
<reference evidence="4 5" key="1">
    <citation type="submission" date="2024-09" db="EMBL/GenBank/DDBJ databases">
        <authorList>
            <person name="Sun Q."/>
            <person name="Mori K."/>
        </authorList>
    </citation>
    <scope>NUCLEOTIDE SEQUENCE [LARGE SCALE GENOMIC DNA]</scope>
    <source>
        <strain evidence="4 5">JCM 4557</strain>
    </source>
</reference>
<dbReference type="SUPFAM" id="SSF53474">
    <property type="entry name" value="alpha/beta-Hydrolases"/>
    <property type="match status" value="1"/>
</dbReference>
<dbReference type="Gene3D" id="3.40.50.1820">
    <property type="entry name" value="alpha/beta hydrolase"/>
    <property type="match status" value="1"/>
</dbReference>
<feature type="region of interest" description="Disordered" evidence="2">
    <location>
        <begin position="84"/>
        <end position="103"/>
    </location>
</feature>
<comment type="caution">
    <text evidence="4">The sequence shown here is derived from an EMBL/GenBank/DDBJ whole genome shotgun (WGS) entry which is preliminary data.</text>
</comment>
<protein>
    <submittedName>
        <fullName evidence="4">Alpha/beta fold hydrolase</fullName>
    </submittedName>
</protein>
<keyword evidence="5" id="KW-1185">Reference proteome</keyword>
<dbReference type="InterPro" id="IPR029058">
    <property type="entry name" value="AB_hydrolase_fold"/>
</dbReference>
<dbReference type="Gene3D" id="2.120.10.30">
    <property type="entry name" value="TolB, C-terminal domain"/>
    <property type="match status" value="1"/>
</dbReference>
<evidence type="ECO:0000256" key="1">
    <source>
        <dbReference type="ARBA" id="ARBA00022801"/>
    </source>
</evidence>
<dbReference type="PANTHER" id="PTHR42776:SF27">
    <property type="entry name" value="DIPEPTIDYL PEPTIDASE FAMILY MEMBER 6"/>
    <property type="match status" value="1"/>
</dbReference>
<feature type="compositionally biased region" description="Basic and acidic residues" evidence="2">
    <location>
        <begin position="631"/>
        <end position="651"/>
    </location>
</feature>
<feature type="compositionally biased region" description="Low complexity" evidence="2">
    <location>
        <begin position="620"/>
        <end position="630"/>
    </location>
</feature>
<evidence type="ECO:0000313" key="4">
    <source>
        <dbReference type="EMBL" id="MFC0845503.1"/>
    </source>
</evidence>
<dbReference type="Pfam" id="PF00326">
    <property type="entry name" value="Peptidase_S9"/>
    <property type="match status" value="1"/>
</dbReference>
<feature type="compositionally biased region" description="Basic and acidic residues" evidence="2">
    <location>
        <begin position="609"/>
        <end position="619"/>
    </location>
</feature>
<name>A0ABV6TI92_9ACTN</name>
<evidence type="ECO:0000256" key="2">
    <source>
        <dbReference type="SAM" id="MobiDB-lite"/>
    </source>
</evidence>
<dbReference type="SUPFAM" id="SSF82171">
    <property type="entry name" value="DPP6 N-terminal domain-like"/>
    <property type="match status" value="1"/>
</dbReference>
<dbReference type="EMBL" id="JBHMQV010000009">
    <property type="protein sequence ID" value="MFC0845503.1"/>
    <property type="molecule type" value="Genomic_DNA"/>
</dbReference>
<feature type="region of interest" description="Disordered" evidence="2">
    <location>
        <begin position="597"/>
        <end position="651"/>
    </location>
</feature>
<evidence type="ECO:0000259" key="3">
    <source>
        <dbReference type="Pfam" id="PF00326"/>
    </source>
</evidence>